<keyword evidence="9 18" id="KW-0851">Voltage-gated channel</keyword>
<keyword evidence="5 18" id="KW-0109">Calcium transport</keyword>
<dbReference type="GeneID" id="114785791"/>
<evidence type="ECO:0000313" key="20">
    <source>
        <dbReference type="Ensembl" id="ENSDCDP00010031869.1"/>
    </source>
</evidence>
<dbReference type="InterPro" id="IPR051072">
    <property type="entry name" value="CACNG_subunit"/>
</dbReference>
<keyword evidence="4" id="KW-0597">Phosphoprotein</keyword>
<keyword evidence="12 18" id="KW-0472">Membrane</keyword>
<keyword evidence="13 18" id="KW-0407">Ion channel</keyword>
<accession>A0AAY4CGW6</accession>
<dbReference type="InterPro" id="IPR008368">
    <property type="entry name" value="VDCC_gsu"/>
</dbReference>
<organism evidence="20 21">
    <name type="scientific">Denticeps clupeoides</name>
    <name type="common">denticle herring</name>
    <dbReference type="NCBI Taxonomy" id="299321"/>
    <lineage>
        <taxon>Eukaryota</taxon>
        <taxon>Metazoa</taxon>
        <taxon>Chordata</taxon>
        <taxon>Craniata</taxon>
        <taxon>Vertebrata</taxon>
        <taxon>Euteleostomi</taxon>
        <taxon>Actinopterygii</taxon>
        <taxon>Neopterygii</taxon>
        <taxon>Teleostei</taxon>
        <taxon>Clupei</taxon>
        <taxon>Clupeiformes</taxon>
        <taxon>Denticipitoidei</taxon>
        <taxon>Denticipitidae</taxon>
        <taxon>Denticeps</taxon>
    </lineage>
</organism>
<evidence type="ECO:0000256" key="2">
    <source>
        <dbReference type="ARBA" id="ARBA00007111"/>
    </source>
</evidence>
<evidence type="ECO:0000256" key="13">
    <source>
        <dbReference type="ARBA" id="ARBA00023303"/>
    </source>
</evidence>
<reference evidence="20" key="3">
    <citation type="submission" date="2025-09" db="UniProtKB">
        <authorList>
            <consortium name="Ensembl"/>
        </authorList>
    </citation>
    <scope>IDENTIFICATION</scope>
</reference>
<evidence type="ECO:0000256" key="9">
    <source>
        <dbReference type="ARBA" id="ARBA00022882"/>
    </source>
</evidence>
<dbReference type="AlphaFoldDB" id="A0AAY4CGW6"/>
<evidence type="ECO:0000256" key="7">
    <source>
        <dbReference type="ARBA" id="ARBA00022692"/>
    </source>
</evidence>
<keyword evidence="6 18" id="KW-0107">Calcium channel</keyword>
<dbReference type="PRINTS" id="PR01792">
    <property type="entry name" value="VDCCGAMMA"/>
</dbReference>
<dbReference type="GO" id="GO:0098839">
    <property type="term" value="C:postsynaptic density membrane"/>
    <property type="evidence" value="ECO:0007669"/>
    <property type="project" value="TreeGrafter"/>
</dbReference>
<dbReference type="FunFam" id="1.20.140.150:FF:000002">
    <property type="entry name" value="Voltage-dependent calcium channel gamma-2 subunit"/>
    <property type="match status" value="1"/>
</dbReference>
<evidence type="ECO:0000256" key="8">
    <source>
        <dbReference type="ARBA" id="ARBA00022837"/>
    </source>
</evidence>
<comment type="subcellular location">
    <subcellularLocation>
        <location evidence="1 18">Membrane</location>
        <topology evidence="1 18">Multi-pass membrane protein</topology>
    </subcellularLocation>
</comment>
<dbReference type="Pfam" id="PF00822">
    <property type="entry name" value="PMP22_Claudin"/>
    <property type="match status" value="1"/>
</dbReference>
<keyword evidence="3 18" id="KW-0813">Transport</keyword>
<protein>
    <recommendedName>
        <fullName evidence="14">Voltage-dependent calcium channel gamma-3 subunit</fullName>
    </recommendedName>
    <alternativeName>
        <fullName evidence="15">Neuronal voltage-gated calcium channel gamma-3 subunit</fullName>
    </alternativeName>
    <alternativeName>
        <fullName evidence="16">Transmembrane AMPAR regulatory protein gamma-3</fullName>
    </alternativeName>
</protein>
<dbReference type="PANTHER" id="PTHR12107">
    <property type="entry name" value="VOLTAGE-DEPENDENT CALCIUM CHANNEL GAMMA SUBUNIT"/>
    <property type="match status" value="1"/>
</dbReference>
<feature type="region of interest" description="Disordered" evidence="19">
    <location>
        <begin position="303"/>
        <end position="345"/>
    </location>
</feature>
<keyword evidence="10 18" id="KW-1133">Transmembrane helix</keyword>
<dbReference type="Ensembl" id="ENSDCDT00010039482.1">
    <property type="protein sequence ID" value="ENSDCDP00010031869.1"/>
    <property type="gene ID" value="ENSDCDG00010020364.1"/>
</dbReference>
<evidence type="ECO:0000256" key="15">
    <source>
        <dbReference type="ARBA" id="ARBA00042269"/>
    </source>
</evidence>
<evidence type="ECO:0000256" key="18">
    <source>
        <dbReference type="RuleBase" id="RU363085"/>
    </source>
</evidence>
<keyword evidence="21" id="KW-1185">Reference proteome</keyword>
<feature type="transmembrane region" description="Helical" evidence="18">
    <location>
        <begin position="12"/>
        <end position="35"/>
    </location>
</feature>
<comment type="subunit">
    <text evidence="17">The L-type calcium channel is composed of five subunits: alpha-1, alpha-2/delta, beta and gamma. Acts as an auxiliary subunit for AMPA-selective glutamate receptors (AMPARs). Found in a complex with GRIA1, GRIA2, GRIA3, GRIA4, CNIH2, CNIH3, CACNG2, CACNG4, CACNG5, CACNG7 and CACNG8. Interacts with AP4M1 and GRIA1; associates GRIA1 with the adaptor protein complex 4 (AP-4) to target GRIA1 to the somatodendritic compartment of neurons.</text>
</comment>
<dbReference type="Gene3D" id="1.20.140.150">
    <property type="match status" value="1"/>
</dbReference>
<evidence type="ECO:0000256" key="14">
    <source>
        <dbReference type="ARBA" id="ARBA00039975"/>
    </source>
</evidence>
<dbReference type="GO" id="GO:0098943">
    <property type="term" value="P:neurotransmitter receptor transport, postsynaptic endosome to lysosome"/>
    <property type="evidence" value="ECO:0007669"/>
    <property type="project" value="TreeGrafter"/>
</dbReference>
<dbReference type="InterPro" id="IPR004031">
    <property type="entry name" value="PMP22/EMP/MP20/Claudin"/>
</dbReference>
<feature type="transmembrane region" description="Helical" evidence="18">
    <location>
        <begin position="106"/>
        <end position="128"/>
    </location>
</feature>
<feature type="compositionally biased region" description="Basic residues" evidence="19">
    <location>
        <begin position="222"/>
        <end position="237"/>
    </location>
</feature>
<dbReference type="GO" id="GO:0098970">
    <property type="term" value="P:postsynaptic neurotransmitter receptor diffusion trapping"/>
    <property type="evidence" value="ECO:0007669"/>
    <property type="project" value="TreeGrafter"/>
</dbReference>
<evidence type="ECO:0000313" key="21">
    <source>
        <dbReference type="Proteomes" id="UP000694580"/>
    </source>
</evidence>
<reference evidence="20 21" key="1">
    <citation type="submission" date="2020-06" db="EMBL/GenBank/DDBJ databases">
        <authorList>
            <consortium name="Wellcome Sanger Institute Data Sharing"/>
        </authorList>
    </citation>
    <scope>NUCLEOTIDE SEQUENCE [LARGE SCALE GENOMIC DNA]</scope>
</reference>
<dbReference type="RefSeq" id="XP_028828232.1">
    <property type="nucleotide sequence ID" value="XM_028972399.1"/>
</dbReference>
<dbReference type="Proteomes" id="UP000694580">
    <property type="component" value="Chromosome 3"/>
</dbReference>
<gene>
    <name evidence="20" type="primary">LOC114785791</name>
</gene>
<evidence type="ECO:0000256" key="1">
    <source>
        <dbReference type="ARBA" id="ARBA00004141"/>
    </source>
</evidence>
<evidence type="ECO:0000256" key="16">
    <source>
        <dbReference type="ARBA" id="ARBA00042597"/>
    </source>
</evidence>
<dbReference type="GeneTree" id="ENSGT01050000244893"/>
<dbReference type="GO" id="GO:0016247">
    <property type="term" value="F:channel regulator activity"/>
    <property type="evidence" value="ECO:0007669"/>
    <property type="project" value="TreeGrafter"/>
</dbReference>
<dbReference type="GO" id="GO:0005245">
    <property type="term" value="F:voltage-gated calcium channel activity"/>
    <property type="evidence" value="ECO:0007669"/>
    <property type="project" value="TreeGrafter"/>
</dbReference>
<proteinExistence type="inferred from homology"/>
<dbReference type="GO" id="GO:0032281">
    <property type="term" value="C:AMPA glutamate receptor complex"/>
    <property type="evidence" value="ECO:0007669"/>
    <property type="project" value="TreeGrafter"/>
</dbReference>
<evidence type="ECO:0000256" key="5">
    <source>
        <dbReference type="ARBA" id="ARBA00022568"/>
    </source>
</evidence>
<evidence type="ECO:0000256" key="3">
    <source>
        <dbReference type="ARBA" id="ARBA00022448"/>
    </source>
</evidence>
<feature type="transmembrane region" description="Helical" evidence="18">
    <location>
        <begin position="135"/>
        <end position="157"/>
    </location>
</feature>
<keyword evidence="11 18" id="KW-0406">Ion transport</keyword>
<reference evidence="20" key="2">
    <citation type="submission" date="2025-08" db="UniProtKB">
        <authorList>
            <consortium name="Ensembl"/>
        </authorList>
    </citation>
    <scope>IDENTIFICATION</scope>
</reference>
<evidence type="ECO:0000256" key="10">
    <source>
        <dbReference type="ARBA" id="ARBA00022989"/>
    </source>
</evidence>
<dbReference type="GO" id="GO:0051968">
    <property type="term" value="P:positive regulation of synaptic transmission, glutamatergic"/>
    <property type="evidence" value="ECO:0007669"/>
    <property type="project" value="TreeGrafter"/>
</dbReference>
<feature type="transmembrane region" description="Helical" evidence="18">
    <location>
        <begin position="177"/>
        <end position="201"/>
    </location>
</feature>
<keyword evidence="7 18" id="KW-0812">Transmembrane</keyword>
<evidence type="ECO:0000256" key="19">
    <source>
        <dbReference type="SAM" id="MobiDB-lite"/>
    </source>
</evidence>
<feature type="region of interest" description="Disordered" evidence="19">
    <location>
        <begin position="211"/>
        <end position="237"/>
    </location>
</feature>
<comment type="similarity">
    <text evidence="2 18">Belongs to the PMP-22/EMP/MP20 family. CACNG subfamily.</text>
</comment>
<evidence type="ECO:0000256" key="17">
    <source>
        <dbReference type="ARBA" id="ARBA00046938"/>
    </source>
</evidence>
<dbReference type="GO" id="GO:0099590">
    <property type="term" value="P:neurotransmitter receptor internalization"/>
    <property type="evidence" value="ECO:0007669"/>
    <property type="project" value="TreeGrafter"/>
</dbReference>
<evidence type="ECO:0000256" key="4">
    <source>
        <dbReference type="ARBA" id="ARBA00022553"/>
    </source>
</evidence>
<keyword evidence="8 18" id="KW-0106">Calcium</keyword>
<sequence>MRACDRGGRMLVTTAGAFTAFSLMTIAVGTDYWLYARGVCRSKSAGDNDTEHKNEEVLTHSGLWRTCCMEGVFTGVCKEIDHFLEDADYEQDAAEYLLRAVRASSLFPILSVGLLFGGGVCVAASEFYKSRHNVILSAGILFVSAGLSNIIGIIVYISANAGDPNQSESKRSHWYGWSFYCGALSFILAETVGVLTVHLFIDTHRRVQAASARPRDHASSLQRRRSSSYRSRYRRRPSRASLHCREATPLWRPALPPANDLLPLYALNRGYTYAAHARWPQDGAFSHAQNLGACREAFPRPLARMQSSASVEDEPADPNKPPPCNLTSADEHALTPLATRRTTPV</sequence>
<dbReference type="PANTHER" id="PTHR12107:SF5">
    <property type="entry name" value="VOLTAGE-DEPENDENT CALCIUM CHANNEL GAMMA-3 SUBUNIT"/>
    <property type="match status" value="1"/>
</dbReference>
<evidence type="ECO:0000256" key="6">
    <source>
        <dbReference type="ARBA" id="ARBA00022673"/>
    </source>
</evidence>
<name>A0AAY4CGW6_9TELE</name>
<dbReference type="GO" id="GO:0019226">
    <property type="term" value="P:transmission of nerve impulse"/>
    <property type="evidence" value="ECO:0007669"/>
    <property type="project" value="TreeGrafter"/>
</dbReference>
<evidence type="ECO:0000256" key="11">
    <source>
        <dbReference type="ARBA" id="ARBA00023065"/>
    </source>
</evidence>
<evidence type="ECO:0000256" key="12">
    <source>
        <dbReference type="ARBA" id="ARBA00023136"/>
    </source>
</evidence>